<dbReference type="GO" id="GO:0043565">
    <property type="term" value="F:sequence-specific DNA binding"/>
    <property type="evidence" value="ECO:0007669"/>
    <property type="project" value="InterPro"/>
</dbReference>
<dbReference type="InterPro" id="IPR009057">
    <property type="entry name" value="Homeodomain-like_sf"/>
</dbReference>
<dbReference type="InterPro" id="IPR020449">
    <property type="entry name" value="Tscrpt_reg_AraC-type_HTH"/>
</dbReference>
<accession>A0A521BUK4</accession>
<dbReference type="InterPro" id="IPR003313">
    <property type="entry name" value="AraC-bd"/>
</dbReference>
<dbReference type="InterPro" id="IPR014710">
    <property type="entry name" value="RmlC-like_jellyroll"/>
</dbReference>
<dbReference type="CDD" id="cd06124">
    <property type="entry name" value="cupin_NimR-like_N"/>
    <property type="match status" value="1"/>
</dbReference>
<dbReference type="SUPFAM" id="SSF51182">
    <property type="entry name" value="RmlC-like cupins"/>
    <property type="match status" value="1"/>
</dbReference>
<dbReference type="OrthoDB" id="9804543at2"/>
<dbReference type="InterPro" id="IPR011051">
    <property type="entry name" value="RmlC_Cupin_sf"/>
</dbReference>
<evidence type="ECO:0000256" key="3">
    <source>
        <dbReference type="ARBA" id="ARBA00023125"/>
    </source>
</evidence>
<dbReference type="PRINTS" id="PR00032">
    <property type="entry name" value="HTHARAC"/>
</dbReference>
<gene>
    <name evidence="7" type="ORF">SAMN06265173_104130</name>
</gene>
<dbReference type="SMART" id="SM00342">
    <property type="entry name" value="HTH_ARAC"/>
    <property type="match status" value="1"/>
</dbReference>
<keyword evidence="3 7" id="KW-0238">DNA-binding</keyword>
<dbReference type="EMBL" id="FXTO01000004">
    <property type="protein sequence ID" value="SMO50765.1"/>
    <property type="molecule type" value="Genomic_DNA"/>
</dbReference>
<evidence type="ECO:0000256" key="4">
    <source>
        <dbReference type="ARBA" id="ARBA00023159"/>
    </source>
</evidence>
<evidence type="ECO:0000313" key="7">
    <source>
        <dbReference type="EMBL" id="SMO50765.1"/>
    </source>
</evidence>
<dbReference type="PANTHER" id="PTHR11019:SF159">
    <property type="entry name" value="TRANSCRIPTIONAL REGULATOR-RELATED"/>
    <property type="match status" value="1"/>
</dbReference>
<keyword evidence="8" id="KW-1185">Reference proteome</keyword>
<dbReference type="PANTHER" id="PTHR11019">
    <property type="entry name" value="HTH-TYPE TRANSCRIPTIONAL REGULATOR NIMR"/>
    <property type="match status" value="1"/>
</dbReference>
<evidence type="ECO:0000256" key="1">
    <source>
        <dbReference type="ARBA" id="ARBA00022491"/>
    </source>
</evidence>
<dbReference type="Pfam" id="PF12833">
    <property type="entry name" value="HTH_18"/>
    <property type="match status" value="1"/>
</dbReference>
<proteinExistence type="predicted"/>
<keyword evidence="2" id="KW-0805">Transcription regulation</keyword>
<keyword evidence="5" id="KW-0804">Transcription</keyword>
<dbReference type="Proteomes" id="UP000316030">
    <property type="component" value="Unassembled WGS sequence"/>
</dbReference>
<evidence type="ECO:0000256" key="2">
    <source>
        <dbReference type="ARBA" id="ARBA00023015"/>
    </source>
</evidence>
<dbReference type="PROSITE" id="PS01124">
    <property type="entry name" value="HTH_ARAC_FAMILY_2"/>
    <property type="match status" value="1"/>
</dbReference>
<protein>
    <submittedName>
        <fullName evidence="7">AraC-type DNA-binding protein</fullName>
    </submittedName>
</protein>
<sequence>MEIEVPFLSPERQTLIEAYEQADRAAVGFSMDYPSGLYTGMHSHPKAQLIYGISGVMRVETETAFFVLPPTKALFLPPDELHSITMEGDVAMRELFIDRGLAEKVASEARVMTVGPLLRELLLALCNEPVAWDEAGRAPHIVALILDEIGRAKTLLTRLPSIHEPRLLRVAQAIIENPADARSLEDWAEICGASDRTLARLFLRETGMTFGQWRLQARLNAAFILLMTEGDIPRVAQKVGFSSQSAFGVAFRRTFGLTPAQARTLHLG</sequence>
<dbReference type="InterPro" id="IPR018060">
    <property type="entry name" value="HTH_AraC"/>
</dbReference>
<feature type="domain" description="HTH araC/xylS-type" evidence="6">
    <location>
        <begin position="168"/>
        <end position="265"/>
    </location>
</feature>
<reference evidence="7 8" key="1">
    <citation type="submission" date="2017-05" db="EMBL/GenBank/DDBJ databases">
        <authorList>
            <person name="Varghese N."/>
            <person name="Submissions S."/>
        </authorList>
    </citation>
    <scope>NUCLEOTIDE SEQUENCE [LARGE SCALE GENOMIC DNA]</scope>
    <source>
        <strain evidence="7 8">DSM 29506</strain>
    </source>
</reference>
<keyword evidence="1" id="KW-0678">Repressor</keyword>
<name>A0A521BUK4_9RHOB</name>
<dbReference type="FunFam" id="1.10.10.60:FF:000132">
    <property type="entry name" value="AraC family transcriptional regulator"/>
    <property type="match status" value="1"/>
</dbReference>
<evidence type="ECO:0000259" key="6">
    <source>
        <dbReference type="PROSITE" id="PS01124"/>
    </source>
</evidence>
<dbReference type="GO" id="GO:0003700">
    <property type="term" value="F:DNA-binding transcription factor activity"/>
    <property type="evidence" value="ECO:0007669"/>
    <property type="project" value="InterPro"/>
</dbReference>
<dbReference type="SUPFAM" id="SSF46689">
    <property type="entry name" value="Homeodomain-like"/>
    <property type="match status" value="1"/>
</dbReference>
<evidence type="ECO:0000256" key="5">
    <source>
        <dbReference type="ARBA" id="ARBA00023163"/>
    </source>
</evidence>
<evidence type="ECO:0000313" key="8">
    <source>
        <dbReference type="Proteomes" id="UP000316030"/>
    </source>
</evidence>
<organism evidence="7 8">
    <name type="scientific">Thalassovita litoralis</name>
    <dbReference type="NCBI Taxonomy" id="1010611"/>
    <lineage>
        <taxon>Bacteria</taxon>
        <taxon>Pseudomonadati</taxon>
        <taxon>Pseudomonadota</taxon>
        <taxon>Alphaproteobacteria</taxon>
        <taxon>Rhodobacterales</taxon>
        <taxon>Roseobacteraceae</taxon>
        <taxon>Thalassovita</taxon>
    </lineage>
</organism>
<dbReference type="Pfam" id="PF02311">
    <property type="entry name" value="AraC_binding"/>
    <property type="match status" value="1"/>
</dbReference>
<keyword evidence="4" id="KW-0010">Activator</keyword>
<dbReference type="Gene3D" id="1.10.10.60">
    <property type="entry name" value="Homeodomain-like"/>
    <property type="match status" value="2"/>
</dbReference>
<dbReference type="AlphaFoldDB" id="A0A521BUK4"/>
<dbReference type="Gene3D" id="2.60.120.10">
    <property type="entry name" value="Jelly Rolls"/>
    <property type="match status" value="1"/>
</dbReference>
<dbReference type="RefSeq" id="WP_142492386.1">
    <property type="nucleotide sequence ID" value="NZ_FXTO01000004.1"/>
</dbReference>